<dbReference type="GO" id="GO:0003700">
    <property type="term" value="F:DNA-binding transcription factor activity"/>
    <property type="evidence" value="ECO:0007669"/>
    <property type="project" value="InterPro"/>
</dbReference>
<protein>
    <recommendedName>
        <fullName evidence="4">HTH gntR-type domain-containing protein</fullName>
    </recommendedName>
</protein>
<dbReference type="GO" id="GO:0003677">
    <property type="term" value="F:DNA binding"/>
    <property type="evidence" value="ECO:0007669"/>
    <property type="project" value="UniProtKB-KW"/>
</dbReference>
<dbReference type="STRING" id="1184151.AW736_15585"/>
<dbReference type="PANTHER" id="PTHR43537">
    <property type="entry name" value="TRANSCRIPTIONAL REGULATOR, GNTR FAMILY"/>
    <property type="match status" value="1"/>
</dbReference>
<dbReference type="Pfam" id="PF07729">
    <property type="entry name" value="FCD"/>
    <property type="match status" value="1"/>
</dbReference>
<comment type="caution">
    <text evidence="5">The sequence shown here is derived from an EMBL/GenBank/DDBJ whole genome shotgun (WGS) entry which is preliminary data.</text>
</comment>
<name>A0A178IHU8_9BACT</name>
<evidence type="ECO:0000256" key="2">
    <source>
        <dbReference type="ARBA" id="ARBA00023125"/>
    </source>
</evidence>
<dbReference type="EMBL" id="LRRQ01000124">
    <property type="protein sequence ID" value="OAM88755.1"/>
    <property type="molecule type" value="Genomic_DNA"/>
</dbReference>
<dbReference type="InterPro" id="IPR011711">
    <property type="entry name" value="GntR_C"/>
</dbReference>
<dbReference type="SUPFAM" id="SSF48008">
    <property type="entry name" value="GntR ligand-binding domain-like"/>
    <property type="match status" value="1"/>
</dbReference>
<keyword evidence="6" id="KW-1185">Reference proteome</keyword>
<keyword evidence="2" id="KW-0238">DNA-binding</keyword>
<dbReference type="PANTHER" id="PTHR43537:SF49">
    <property type="entry name" value="TRANSCRIPTIONAL REGULATORY PROTEIN"/>
    <property type="match status" value="1"/>
</dbReference>
<sequence length="210" mass="23573">MLDLILSGEIAAGTRLDQRQLAKRLETTTAPLREAFSALENEGLLVRQQGLGVFCRVYTVPEIEEMVEIRGVLESLAARRATAHITAVEANELREIAMQLSQPIKPDGVSEFLQCHVGFHKRVIQISRSPRLQALLEFHHFVDVVLANIAPQLWKIEPHDHLGLVNALESGNPEWAEQAMRNHIAPTYQKRFAALRARFGEGPIFSQRTA</sequence>
<evidence type="ECO:0000313" key="5">
    <source>
        <dbReference type="EMBL" id="OAM88755.1"/>
    </source>
</evidence>
<dbReference type="InterPro" id="IPR036390">
    <property type="entry name" value="WH_DNA-bd_sf"/>
</dbReference>
<dbReference type="InterPro" id="IPR000524">
    <property type="entry name" value="Tscrpt_reg_HTH_GntR"/>
</dbReference>
<dbReference type="SMART" id="SM00895">
    <property type="entry name" value="FCD"/>
    <property type="match status" value="1"/>
</dbReference>
<feature type="domain" description="HTH gntR-type" evidence="4">
    <location>
        <begin position="1"/>
        <end position="58"/>
    </location>
</feature>
<dbReference type="PROSITE" id="PS50949">
    <property type="entry name" value="HTH_GNTR"/>
    <property type="match status" value="1"/>
</dbReference>
<keyword evidence="1" id="KW-0805">Transcription regulation</keyword>
<reference evidence="5 6" key="1">
    <citation type="submission" date="2016-01" db="EMBL/GenBank/DDBJ databases">
        <title>High potential of lignocellulose degradation of a new Verrucomicrobia species.</title>
        <authorList>
            <person name="Wang Y."/>
            <person name="Shi Y."/>
            <person name="Qiu Z."/>
            <person name="Liu S."/>
            <person name="Yang H."/>
        </authorList>
    </citation>
    <scope>NUCLEOTIDE SEQUENCE [LARGE SCALE GENOMIC DNA]</scope>
    <source>
        <strain evidence="5 6">TSB47</strain>
    </source>
</reference>
<dbReference type="SMART" id="SM00345">
    <property type="entry name" value="HTH_GNTR"/>
    <property type="match status" value="1"/>
</dbReference>
<dbReference type="AlphaFoldDB" id="A0A178IHU8"/>
<evidence type="ECO:0000259" key="4">
    <source>
        <dbReference type="PROSITE" id="PS50949"/>
    </source>
</evidence>
<dbReference type="Pfam" id="PF00392">
    <property type="entry name" value="GntR"/>
    <property type="match status" value="1"/>
</dbReference>
<dbReference type="InterPro" id="IPR008920">
    <property type="entry name" value="TF_FadR/GntR_C"/>
</dbReference>
<evidence type="ECO:0000256" key="1">
    <source>
        <dbReference type="ARBA" id="ARBA00023015"/>
    </source>
</evidence>
<keyword evidence="3" id="KW-0804">Transcription</keyword>
<accession>A0A178IHU8</accession>
<evidence type="ECO:0000313" key="6">
    <source>
        <dbReference type="Proteomes" id="UP000078486"/>
    </source>
</evidence>
<dbReference type="SUPFAM" id="SSF46785">
    <property type="entry name" value="Winged helix' DNA-binding domain"/>
    <property type="match status" value="1"/>
</dbReference>
<dbReference type="Gene3D" id="1.10.10.10">
    <property type="entry name" value="Winged helix-like DNA-binding domain superfamily/Winged helix DNA-binding domain"/>
    <property type="match status" value="1"/>
</dbReference>
<organism evidence="5 6">
    <name type="scientific">Termitidicoccus mucosus</name>
    <dbReference type="NCBI Taxonomy" id="1184151"/>
    <lineage>
        <taxon>Bacteria</taxon>
        <taxon>Pseudomonadati</taxon>
        <taxon>Verrucomicrobiota</taxon>
        <taxon>Opitutia</taxon>
        <taxon>Opitutales</taxon>
        <taxon>Opitutaceae</taxon>
        <taxon>Termitidicoccus</taxon>
    </lineage>
</organism>
<proteinExistence type="predicted"/>
<dbReference type="InterPro" id="IPR036388">
    <property type="entry name" value="WH-like_DNA-bd_sf"/>
</dbReference>
<evidence type="ECO:0000256" key="3">
    <source>
        <dbReference type="ARBA" id="ARBA00023163"/>
    </source>
</evidence>
<gene>
    <name evidence="5" type="ORF">AW736_15585</name>
</gene>
<dbReference type="Proteomes" id="UP000078486">
    <property type="component" value="Unassembled WGS sequence"/>
</dbReference>
<dbReference type="Gene3D" id="1.20.120.530">
    <property type="entry name" value="GntR ligand-binding domain-like"/>
    <property type="match status" value="1"/>
</dbReference>